<proteinExistence type="predicted"/>
<protein>
    <submittedName>
        <fullName evidence="1">Uncharacterized protein</fullName>
    </submittedName>
</protein>
<sequence>MRPHADQTTTLARSGVILPLVTTRTTMKVQCALRKVEVAAASPLREVNAAAYEYDTAYSEMIKYLKAPSDSVCVVHTKPFSC</sequence>
<dbReference type="EMBL" id="RCMK01000008">
    <property type="protein sequence ID" value="KAG2954967.1"/>
    <property type="molecule type" value="Genomic_DNA"/>
</dbReference>
<evidence type="ECO:0000313" key="2">
    <source>
        <dbReference type="Proteomes" id="UP000736787"/>
    </source>
</evidence>
<dbReference type="Proteomes" id="UP000736787">
    <property type="component" value="Unassembled WGS sequence"/>
</dbReference>
<name>A0A8T1EIY2_9STRA</name>
<dbReference type="AlphaFoldDB" id="A0A8T1EIY2"/>
<organism evidence="1 2">
    <name type="scientific">Phytophthora cactorum</name>
    <dbReference type="NCBI Taxonomy" id="29920"/>
    <lineage>
        <taxon>Eukaryota</taxon>
        <taxon>Sar</taxon>
        <taxon>Stramenopiles</taxon>
        <taxon>Oomycota</taxon>
        <taxon>Peronosporomycetes</taxon>
        <taxon>Peronosporales</taxon>
        <taxon>Peronosporaceae</taxon>
        <taxon>Phytophthora</taxon>
    </lineage>
</organism>
<gene>
    <name evidence="1" type="ORF">PC117_g822</name>
</gene>
<reference evidence="1" key="1">
    <citation type="submission" date="2018-10" db="EMBL/GenBank/DDBJ databases">
        <title>Effector identification in a new, highly contiguous assembly of the strawberry crown rot pathogen Phytophthora cactorum.</title>
        <authorList>
            <person name="Armitage A.D."/>
            <person name="Nellist C.F."/>
            <person name="Bates H."/>
            <person name="Vickerstaff R.J."/>
            <person name="Harrison R.J."/>
        </authorList>
    </citation>
    <scope>NUCLEOTIDE SEQUENCE</scope>
    <source>
        <strain evidence="1">4040</strain>
    </source>
</reference>
<comment type="caution">
    <text evidence="1">The sequence shown here is derived from an EMBL/GenBank/DDBJ whole genome shotgun (WGS) entry which is preliminary data.</text>
</comment>
<accession>A0A8T1EIY2</accession>
<evidence type="ECO:0000313" key="1">
    <source>
        <dbReference type="EMBL" id="KAG2954967.1"/>
    </source>
</evidence>